<keyword evidence="1" id="KW-0812">Transmembrane</keyword>
<reference evidence="2" key="1">
    <citation type="submission" date="2020-10" db="EMBL/GenBank/DDBJ databases">
        <authorList>
            <person name="Han B."/>
            <person name="Lu T."/>
            <person name="Zhao Q."/>
            <person name="Huang X."/>
            <person name="Zhao Y."/>
        </authorList>
    </citation>
    <scope>NUCLEOTIDE SEQUENCE</scope>
</reference>
<evidence type="ECO:0000313" key="2">
    <source>
        <dbReference type="EMBL" id="CAD6231486.1"/>
    </source>
</evidence>
<keyword evidence="1" id="KW-1133">Transmembrane helix</keyword>
<evidence type="ECO:0000313" key="3">
    <source>
        <dbReference type="Proteomes" id="UP000604825"/>
    </source>
</evidence>
<dbReference type="Proteomes" id="UP000604825">
    <property type="component" value="Unassembled WGS sequence"/>
</dbReference>
<evidence type="ECO:0000256" key="1">
    <source>
        <dbReference type="SAM" id="Phobius"/>
    </source>
</evidence>
<comment type="caution">
    <text evidence="2">The sequence shown here is derived from an EMBL/GenBank/DDBJ whole genome shotgun (WGS) entry which is preliminary data.</text>
</comment>
<protein>
    <submittedName>
        <fullName evidence="2">Uncharacterized protein</fullName>
    </submittedName>
</protein>
<accession>A0A811P2W7</accession>
<dbReference type="EMBL" id="CAJGYO010000005">
    <property type="protein sequence ID" value="CAD6231486.1"/>
    <property type="molecule type" value="Genomic_DNA"/>
</dbReference>
<feature type="transmembrane region" description="Helical" evidence="1">
    <location>
        <begin position="15"/>
        <end position="35"/>
    </location>
</feature>
<keyword evidence="3" id="KW-1185">Reference proteome</keyword>
<dbReference type="AlphaFoldDB" id="A0A811P2W7"/>
<gene>
    <name evidence="2" type="ORF">NCGR_LOCUS21546</name>
</gene>
<keyword evidence="1" id="KW-0472">Membrane</keyword>
<sequence>MYGHRYRHPVVHSTFMWGASTVFLSLTSSIISSFLDRSTEPKCDGMLPLFGKQNPDVQNMWTLLLWIMLILTIKCNADVAMATVAAAVASPDGSNVHINGQRIRAPVEVIAQYAWAAFLIRGSVSHWWDGWAVST</sequence>
<feature type="transmembrane region" description="Helical" evidence="1">
    <location>
        <begin position="56"/>
        <end position="73"/>
    </location>
</feature>
<name>A0A811P2W7_9POAL</name>
<organism evidence="2 3">
    <name type="scientific">Miscanthus lutarioriparius</name>
    <dbReference type="NCBI Taxonomy" id="422564"/>
    <lineage>
        <taxon>Eukaryota</taxon>
        <taxon>Viridiplantae</taxon>
        <taxon>Streptophyta</taxon>
        <taxon>Embryophyta</taxon>
        <taxon>Tracheophyta</taxon>
        <taxon>Spermatophyta</taxon>
        <taxon>Magnoliopsida</taxon>
        <taxon>Liliopsida</taxon>
        <taxon>Poales</taxon>
        <taxon>Poaceae</taxon>
        <taxon>PACMAD clade</taxon>
        <taxon>Panicoideae</taxon>
        <taxon>Andropogonodae</taxon>
        <taxon>Andropogoneae</taxon>
        <taxon>Saccharinae</taxon>
        <taxon>Miscanthus</taxon>
    </lineage>
</organism>
<proteinExistence type="predicted"/>